<dbReference type="InterPro" id="IPR006083">
    <property type="entry name" value="PRK/URK"/>
</dbReference>
<name>A0A840QA97_9PSEU</name>
<dbReference type="GO" id="GO:0016301">
    <property type="term" value="F:kinase activity"/>
    <property type="evidence" value="ECO:0007669"/>
    <property type="project" value="UniProtKB-KW"/>
</dbReference>
<protein>
    <submittedName>
        <fullName evidence="2">Pantothenate kinase</fullName>
    </submittedName>
</protein>
<evidence type="ECO:0000259" key="1">
    <source>
        <dbReference type="Pfam" id="PF00485"/>
    </source>
</evidence>
<dbReference type="PANTHER" id="PTHR10285">
    <property type="entry name" value="URIDINE KINASE"/>
    <property type="match status" value="1"/>
</dbReference>
<dbReference type="NCBIfam" id="NF006743">
    <property type="entry name" value="PRK09270.1-2"/>
    <property type="match status" value="1"/>
</dbReference>
<keyword evidence="3" id="KW-1185">Reference proteome</keyword>
<feature type="domain" description="Phosphoribulokinase/uridine kinase" evidence="1">
    <location>
        <begin position="20"/>
        <end position="208"/>
    </location>
</feature>
<keyword evidence="2" id="KW-0808">Transferase</keyword>
<gene>
    <name evidence="2" type="ORF">BJ970_007061</name>
</gene>
<organism evidence="2 3">
    <name type="scientific">Saccharopolyspora phatthalungensis</name>
    <dbReference type="NCBI Taxonomy" id="664693"/>
    <lineage>
        <taxon>Bacteria</taxon>
        <taxon>Bacillati</taxon>
        <taxon>Actinomycetota</taxon>
        <taxon>Actinomycetes</taxon>
        <taxon>Pseudonocardiales</taxon>
        <taxon>Pseudonocardiaceae</taxon>
        <taxon>Saccharopolyspora</taxon>
    </lineage>
</organism>
<dbReference type="Proteomes" id="UP000584374">
    <property type="component" value="Unassembled WGS sequence"/>
</dbReference>
<dbReference type="Pfam" id="PF00485">
    <property type="entry name" value="PRK"/>
    <property type="match status" value="1"/>
</dbReference>
<proteinExistence type="predicted"/>
<keyword evidence="2" id="KW-0418">Kinase</keyword>
<evidence type="ECO:0000313" key="2">
    <source>
        <dbReference type="EMBL" id="MBB5159462.1"/>
    </source>
</evidence>
<dbReference type="SUPFAM" id="SSF52540">
    <property type="entry name" value="P-loop containing nucleoside triphosphate hydrolases"/>
    <property type="match status" value="1"/>
</dbReference>
<sequence length="219" mass="24600">MDDELVERLERLCERQRRTIVGIAGCPGAGKSTLAESLVDRIDPDRVRATCVPLDGFHLADAELDRLGIKARKGAIETFDAHGYLALLTRIRHDTRNTVYAPNFDRDIEQPVAGHIPVFPGTRLVLTEGNYLLDSAQPWPEIRAQLDEVWFCDIDDETRQARLVARHVRFGKTPAQAQEWVARVDERNAERIKRTGHQADLVLPAVPRAPSPASLRNLS</sequence>
<accession>A0A840QA97</accession>
<dbReference type="GO" id="GO:0005524">
    <property type="term" value="F:ATP binding"/>
    <property type="evidence" value="ECO:0007669"/>
    <property type="project" value="InterPro"/>
</dbReference>
<reference evidence="2 3" key="1">
    <citation type="submission" date="2020-08" db="EMBL/GenBank/DDBJ databases">
        <title>Sequencing the genomes of 1000 actinobacteria strains.</title>
        <authorList>
            <person name="Klenk H.-P."/>
        </authorList>
    </citation>
    <scope>NUCLEOTIDE SEQUENCE [LARGE SCALE GENOMIC DNA]</scope>
    <source>
        <strain evidence="2 3">DSM 45584</strain>
    </source>
</reference>
<comment type="caution">
    <text evidence="2">The sequence shown here is derived from an EMBL/GenBank/DDBJ whole genome shotgun (WGS) entry which is preliminary data.</text>
</comment>
<dbReference type="Gene3D" id="3.40.50.300">
    <property type="entry name" value="P-loop containing nucleotide triphosphate hydrolases"/>
    <property type="match status" value="1"/>
</dbReference>
<evidence type="ECO:0000313" key="3">
    <source>
        <dbReference type="Proteomes" id="UP000584374"/>
    </source>
</evidence>
<dbReference type="InterPro" id="IPR027417">
    <property type="entry name" value="P-loop_NTPase"/>
</dbReference>
<dbReference type="EMBL" id="JACHIW010000002">
    <property type="protein sequence ID" value="MBB5159462.1"/>
    <property type="molecule type" value="Genomic_DNA"/>
</dbReference>
<dbReference type="RefSeq" id="WP_184731875.1">
    <property type="nucleotide sequence ID" value="NZ_JACHIW010000002.1"/>
</dbReference>
<dbReference type="AlphaFoldDB" id="A0A840QA97"/>